<keyword evidence="2" id="KW-1185">Reference proteome</keyword>
<dbReference type="Proteomes" id="UP000749559">
    <property type="component" value="Unassembled WGS sequence"/>
</dbReference>
<evidence type="ECO:0000313" key="2">
    <source>
        <dbReference type="Proteomes" id="UP000749559"/>
    </source>
</evidence>
<gene>
    <name evidence="1" type="ORF">OFUS_LOCUS19605</name>
</gene>
<reference evidence="1" key="1">
    <citation type="submission" date="2022-03" db="EMBL/GenBank/DDBJ databases">
        <authorList>
            <person name="Martin C."/>
        </authorList>
    </citation>
    <scope>NUCLEOTIDE SEQUENCE</scope>
</reference>
<protein>
    <submittedName>
        <fullName evidence="1">Uncharacterized protein</fullName>
    </submittedName>
</protein>
<proteinExistence type="predicted"/>
<accession>A0A8S4PNP9</accession>
<organism evidence="1 2">
    <name type="scientific">Owenia fusiformis</name>
    <name type="common">Polychaete worm</name>
    <dbReference type="NCBI Taxonomy" id="6347"/>
    <lineage>
        <taxon>Eukaryota</taxon>
        <taxon>Metazoa</taxon>
        <taxon>Spiralia</taxon>
        <taxon>Lophotrochozoa</taxon>
        <taxon>Annelida</taxon>
        <taxon>Polychaeta</taxon>
        <taxon>Sedentaria</taxon>
        <taxon>Canalipalpata</taxon>
        <taxon>Sabellida</taxon>
        <taxon>Oweniida</taxon>
        <taxon>Oweniidae</taxon>
        <taxon>Owenia</taxon>
    </lineage>
</organism>
<sequence length="127" mass="14839">MPRKGEVGNFRSRKTESKYITICDFTNPWNFFQLFIVGTQLGILEWLQYNGLIGDDLPCWRESCGGSLKLRKKSCIDGYAFRCRKDKNHEFSLRKGTIFDKSHYLVADIMVFIKVNIFLCTITQKHC</sequence>
<dbReference type="AlphaFoldDB" id="A0A8S4PNP9"/>
<name>A0A8S4PNP9_OWEFU</name>
<dbReference type="EMBL" id="CAIIXF020000009">
    <property type="protein sequence ID" value="CAH1795005.1"/>
    <property type="molecule type" value="Genomic_DNA"/>
</dbReference>
<comment type="caution">
    <text evidence="1">The sequence shown here is derived from an EMBL/GenBank/DDBJ whole genome shotgun (WGS) entry which is preliminary data.</text>
</comment>
<evidence type="ECO:0000313" key="1">
    <source>
        <dbReference type="EMBL" id="CAH1795005.1"/>
    </source>
</evidence>